<comment type="caution">
    <text evidence="8">The sequence shown here is derived from an EMBL/GenBank/DDBJ whole genome shotgun (WGS) entry which is preliminary data.</text>
</comment>
<dbReference type="InterPro" id="IPR049704">
    <property type="entry name" value="Aminotrans_3_PPA_site"/>
</dbReference>
<evidence type="ECO:0000313" key="8">
    <source>
        <dbReference type="EMBL" id="OZC04156.1"/>
    </source>
</evidence>
<dbReference type="UniPathway" id="UPA00251">
    <property type="reaction ID" value="UER00317"/>
</dbReference>
<evidence type="ECO:0000256" key="1">
    <source>
        <dbReference type="ARBA" id="ARBA00001933"/>
    </source>
</evidence>
<dbReference type="FunCoup" id="A0A259U2I2">
    <property type="interactions" value="529"/>
</dbReference>
<gene>
    <name evidence="7" type="primary">hemL</name>
    <name evidence="8" type="ORF">BSZ36_14900</name>
</gene>
<dbReference type="GO" id="GO:0005737">
    <property type="term" value="C:cytoplasm"/>
    <property type="evidence" value="ECO:0007669"/>
    <property type="project" value="UniProtKB-SubCell"/>
</dbReference>
<comment type="pathway">
    <text evidence="2">Porphyrin-containing compound metabolism; protoporphyrin-IX biosynthesis; 5-aminolevulinate from L-glutamyl-tRNA(Glu): step 2/2.</text>
</comment>
<dbReference type="InterPro" id="IPR015424">
    <property type="entry name" value="PyrdxlP-dep_Trfase"/>
</dbReference>
<dbReference type="InterPro" id="IPR005814">
    <property type="entry name" value="Aminotrans_3"/>
</dbReference>
<dbReference type="OrthoDB" id="9762089at2"/>
<evidence type="ECO:0000313" key="9">
    <source>
        <dbReference type="Proteomes" id="UP000216446"/>
    </source>
</evidence>
<dbReference type="InterPro" id="IPR015421">
    <property type="entry name" value="PyrdxlP-dep_Trfase_major"/>
</dbReference>
<keyword evidence="7" id="KW-0963">Cytoplasm</keyword>
<comment type="catalytic activity">
    <reaction evidence="7">
        <text>(S)-4-amino-5-oxopentanoate = 5-aminolevulinate</text>
        <dbReference type="Rhea" id="RHEA:14265"/>
        <dbReference type="ChEBI" id="CHEBI:57501"/>
        <dbReference type="ChEBI" id="CHEBI:356416"/>
        <dbReference type="EC" id="5.4.3.8"/>
    </reaction>
</comment>
<feature type="modified residue" description="N6-(pyridoxal phosphate)lysine" evidence="7">
    <location>
        <position position="271"/>
    </location>
</feature>
<evidence type="ECO:0000256" key="6">
    <source>
        <dbReference type="ARBA" id="ARBA00023244"/>
    </source>
</evidence>
<dbReference type="InParanoid" id="A0A259U2I2"/>
<dbReference type="EMBL" id="MQWB01000001">
    <property type="protein sequence ID" value="OZC04156.1"/>
    <property type="molecule type" value="Genomic_DNA"/>
</dbReference>
<comment type="subcellular location">
    <subcellularLocation>
        <location evidence="7">Cytoplasm</location>
    </subcellularLocation>
</comment>
<dbReference type="AlphaFoldDB" id="A0A259U2I2"/>
<keyword evidence="4 7" id="KW-0663">Pyridoxal phosphate</keyword>
<comment type="subunit">
    <text evidence="7">Homodimer.</text>
</comment>
<dbReference type="GO" id="GO:0008483">
    <property type="term" value="F:transaminase activity"/>
    <property type="evidence" value="ECO:0007669"/>
    <property type="project" value="InterPro"/>
</dbReference>
<dbReference type="EC" id="5.4.3.8" evidence="7"/>
<name>A0A259U2I2_9BACT</name>
<comment type="similarity">
    <text evidence="3 7">Belongs to the class-III pyridoxal-phosphate-dependent aminotransferase family. HemL subfamily.</text>
</comment>
<dbReference type="Proteomes" id="UP000216446">
    <property type="component" value="Unassembled WGS sequence"/>
</dbReference>
<keyword evidence="5 7" id="KW-0413">Isomerase</keyword>
<dbReference type="InterPro" id="IPR015422">
    <property type="entry name" value="PyrdxlP-dep_Trfase_small"/>
</dbReference>
<dbReference type="PANTHER" id="PTHR43713">
    <property type="entry name" value="GLUTAMATE-1-SEMIALDEHYDE 2,1-AMINOMUTASE"/>
    <property type="match status" value="1"/>
</dbReference>
<dbReference type="FunFam" id="3.40.640.10:FF:000021">
    <property type="entry name" value="Glutamate-1-semialdehyde 2,1-aminomutase"/>
    <property type="match status" value="1"/>
</dbReference>
<dbReference type="Pfam" id="PF00202">
    <property type="entry name" value="Aminotran_3"/>
    <property type="match status" value="1"/>
</dbReference>
<organism evidence="8 9">
    <name type="scientific">Rubricoccus marinus</name>
    <dbReference type="NCBI Taxonomy" id="716817"/>
    <lineage>
        <taxon>Bacteria</taxon>
        <taxon>Pseudomonadati</taxon>
        <taxon>Rhodothermota</taxon>
        <taxon>Rhodothermia</taxon>
        <taxon>Rhodothermales</taxon>
        <taxon>Rubricoccaceae</taxon>
        <taxon>Rubricoccus</taxon>
    </lineage>
</organism>
<keyword evidence="6 7" id="KW-0627">Porphyrin biosynthesis</keyword>
<evidence type="ECO:0000256" key="4">
    <source>
        <dbReference type="ARBA" id="ARBA00022898"/>
    </source>
</evidence>
<accession>A0A259U2I2</accession>
<keyword evidence="9" id="KW-1185">Reference proteome</keyword>
<dbReference type="NCBIfam" id="NF000818">
    <property type="entry name" value="PRK00062.1"/>
    <property type="match status" value="1"/>
</dbReference>
<dbReference type="PANTHER" id="PTHR43713:SF3">
    <property type="entry name" value="GLUTAMATE-1-SEMIALDEHYDE 2,1-AMINOMUTASE 1, CHLOROPLASTIC-RELATED"/>
    <property type="match status" value="1"/>
</dbReference>
<dbReference type="GO" id="GO:0030170">
    <property type="term" value="F:pyridoxal phosphate binding"/>
    <property type="evidence" value="ECO:0007669"/>
    <property type="project" value="InterPro"/>
</dbReference>
<dbReference type="NCBIfam" id="TIGR00713">
    <property type="entry name" value="hemL"/>
    <property type="match status" value="1"/>
</dbReference>
<comment type="cofactor">
    <cofactor evidence="1 7">
        <name>pyridoxal 5'-phosphate</name>
        <dbReference type="ChEBI" id="CHEBI:597326"/>
    </cofactor>
</comment>
<evidence type="ECO:0000256" key="2">
    <source>
        <dbReference type="ARBA" id="ARBA00004819"/>
    </source>
</evidence>
<dbReference type="GO" id="GO:0006782">
    <property type="term" value="P:protoporphyrinogen IX biosynthetic process"/>
    <property type="evidence" value="ECO:0007669"/>
    <property type="project" value="UniProtKB-UniRule"/>
</dbReference>
<sequence length="431" mass="44679">MTDSLSTARSEALFAEAQGLMPGGVSSPVRAFKSVGGTPRFIERGEGAYLVDVDGNRYIDYVMSFGPLLLGHAPAAVTRAIAEQAARGSSFGAPSPLEVDLANTIQAIYPSMERLRFVNSGTEGAMSAVRAARAFTGRDKVVKFDGHYHGHADLLLAKAGSGVATLGLPDSPGVPAAVTADTLVVPFNDEEAMRELFAREGEHIAAVLVEPIAGNMGLVRSAEGFLQFLREITEEHGALLVFDEVMVGFRVHPGGAQALLGVTPDVTILGKVIGGGLPVGAYGGRADIMDMMAPSGPVYQAGTLSGNPLAMAAGLALFREAEASGAWQKAADAARATADAIQSAADEAGVPVQTDSVGAMFGFFLNANAVTDYASAATSDKALFSRLHKLLLDRGVYLPPSSFEACFTSSAHTPEVVAEAAEAFRSAFAAL</sequence>
<dbReference type="InterPro" id="IPR004639">
    <property type="entry name" value="4pyrrol_synth_GluAld_NH2Trfase"/>
</dbReference>
<dbReference type="SUPFAM" id="SSF53383">
    <property type="entry name" value="PLP-dependent transferases"/>
    <property type="match status" value="1"/>
</dbReference>
<proteinExistence type="inferred from homology"/>
<dbReference type="GO" id="GO:0042286">
    <property type="term" value="F:glutamate-1-semialdehyde 2,1-aminomutase activity"/>
    <property type="evidence" value="ECO:0007669"/>
    <property type="project" value="UniProtKB-UniRule"/>
</dbReference>
<reference evidence="8 9" key="1">
    <citation type="submission" date="2016-11" db="EMBL/GenBank/DDBJ databases">
        <title>Study of marine rhodopsin-containing bacteria.</title>
        <authorList>
            <person name="Yoshizawa S."/>
            <person name="Kumagai Y."/>
            <person name="Kogure K."/>
        </authorList>
    </citation>
    <scope>NUCLEOTIDE SEQUENCE [LARGE SCALE GENOMIC DNA]</scope>
    <source>
        <strain evidence="8 9">SG-29</strain>
    </source>
</reference>
<protein>
    <recommendedName>
        <fullName evidence="7">Glutamate-1-semialdehyde 2,1-aminomutase</fullName>
        <shortName evidence="7">GSA</shortName>
        <ecNumber evidence="7">5.4.3.8</ecNumber>
    </recommendedName>
    <alternativeName>
        <fullName evidence="7">Glutamate-1-semialdehyde aminotransferase</fullName>
        <shortName evidence="7">GSA-AT</shortName>
    </alternativeName>
</protein>
<evidence type="ECO:0000256" key="3">
    <source>
        <dbReference type="ARBA" id="ARBA00008981"/>
    </source>
</evidence>
<dbReference type="Gene3D" id="3.40.640.10">
    <property type="entry name" value="Type I PLP-dependent aspartate aminotransferase-like (Major domain)"/>
    <property type="match status" value="1"/>
</dbReference>
<evidence type="ECO:0000256" key="5">
    <source>
        <dbReference type="ARBA" id="ARBA00023235"/>
    </source>
</evidence>
<dbReference type="HAMAP" id="MF_00375">
    <property type="entry name" value="HemL_aminotrans_3"/>
    <property type="match status" value="1"/>
</dbReference>
<dbReference type="Gene3D" id="3.90.1150.10">
    <property type="entry name" value="Aspartate Aminotransferase, domain 1"/>
    <property type="match status" value="1"/>
</dbReference>
<dbReference type="RefSeq" id="WP_094550317.1">
    <property type="nucleotide sequence ID" value="NZ_MQWB01000001.1"/>
</dbReference>
<evidence type="ECO:0000256" key="7">
    <source>
        <dbReference type="HAMAP-Rule" id="MF_00375"/>
    </source>
</evidence>
<dbReference type="PROSITE" id="PS00600">
    <property type="entry name" value="AA_TRANSFER_CLASS_3"/>
    <property type="match status" value="1"/>
</dbReference>
<dbReference type="CDD" id="cd00610">
    <property type="entry name" value="OAT_like"/>
    <property type="match status" value="1"/>
</dbReference>